<dbReference type="EMBL" id="MVCE01000001">
    <property type="protein sequence ID" value="PGF36599.1"/>
    <property type="molecule type" value="Genomic_DNA"/>
</dbReference>
<dbReference type="GeneID" id="92857106"/>
<protein>
    <submittedName>
        <fullName evidence="1">Uncharacterized protein</fullName>
    </submittedName>
</protein>
<dbReference type="Proteomes" id="UP000226191">
    <property type="component" value="Unassembled WGS sequence"/>
</dbReference>
<name>A0A2B7J2W7_CUTAC</name>
<reference evidence="1 2" key="1">
    <citation type="submission" date="2017-02" db="EMBL/GenBank/DDBJ databases">
        <title>Prevalence of linear plasmids in Cutibacterium acnes isolates obtained from cancerous prostatic tissue.</title>
        <authorList>
            <person name="Davidsson S."/>
            <person name="Bruggemann H."/>
        </authorList>
    </citation>
    <scope>NUCLEOTIDE SEQUENCE [LARGE SCALE GENOMIC DNA]</scope>
    <source>
        <strain evidence="1 2">11-78</strain>
    </source>
</reference>
<proteinExistence type="predicted"/>
<gene>
    <name evidence="1" type="ORF">B1B09_03030</name>
</gene>
<accession>A0A2B7J2W7</accession>
<dbReference type="OrthoDB" id="3712338at2"/>
<sequence length="109" mass="11797">MQEETAGVNGNEEELDSMIRHAKALTWVCVALFVVLDVIGLTAPSQSDPRFVLGAFGGAASFLGIIGAGVWWASLASQRRARVLDDRLDCELDIEDDARGNDRREPPAV</sequence>
<organism evidence="1 2">
    <name type="scientific">Cutibacterium acnes</name>
    <name type="common">Propionibacterium acnes</name>
    <dbReference type="NCBI Taxonomy" id="1747"/>
    <lineage>
        <taxon>Bacteria</taxon>
        <taxon>Bacillati</taxon>
        <taxon>Actinomycetota</taxon>
        <taxon>Actinomycetes</taxon>
        <taxon>Propionibacteriales</taxon>
        <taxon>Propionibacteriaceae</taxon>
        <taxon>Cutibacterium</taxon>
    </lineage>
</organism>
<dbReference type="RefSeq" id="WP_002516580.1">
    <property type="nucleotide sequence ID" value="NZ_AP019664.1"/>
</dbReference>
<evidence type="ECO:0000313" key="2">
    <source>
        <dbReference type="Proteomes" id="UP000226191"/>
    </source>
</evidence>
<dbReference type="AlphaFoldDB" id="A0A2B7J2W7"/>
<evidence type="ECO:0000313" key="1">
    <source>
        <dbReference type="EMBL" id="PGF36599.1"/>
    </source>
</evidence>
<comment type="caution">
    <text evidence="1">The sequence shown here is derived from an EMBL/GenBank/DDBJ whole genome shotgun (WGS) entry which is preliminary data.</text>
</comment>